<dbReference type="Proteomes" id="UP000078397">
    <property type="component" value="Unassembled WGS sequence"/>
</dbReference>
<accession>A0A179FWU9</accession>
<evidence type="ECO:0000313" key="1">
    <source>
        <dbReference type="EMBL" id="OAQ70135.1"/>
    </source>
</evidence>
<gene>
    <name evidence="1" type="ORF">VFPPC_15538</name>
</gene>
<dbReference type="EMBL" id="LSBJ02000002">
    <property type="protein sequence ID" value="OAQ70135.1"/>
    <property type="molecule type" value="Genomic_DNA"/>
</dbReference>
<keyword evidence="2" id="KW-1185">Reference proteome</keyword>
<sequence>MVQTLSTYQVAIMTVLRVVGVHCNKRSWMDTAQSQSQKVIWEDQKFRGFGTRGVCITPHASYWIADNTQILPFLGDQSFSLTVCQSCADSSDTELRRRGRPALRIFLNVHLASMAMTEGIFVFVHLDQVGHGATMVVVLESPSQLLDECTAPQAWSEANCLRVTIRKRKSGLHDADLDMARTISCCAISG</sequence>
<comment type="caution">
    <text evidence="1">The sequence shown here is derived from an EMBL/GenBank/DDBJ whole genome shotgun (WGS) entry which is preliminary data.</text>
</comment>
<evidence type="ECO:0000313" key="2">
    <source>
        <dbReference type="Proteomes" id="UP000078397"/>
    </source>
</evidence>
<protein>
    <submittedName>
        <fullName evidence="1">Uncharacterized protein</fullName>
    </submittedName>
</protein>
<name>A0A179FWU9_METCM</name>
<organism evidence="1 2">
    <name type="scientific">Pochonia chlamydosporia 170</name>
    <dbReference type="NCBI Taxonomy" id="1380566"/>
    <lineage>
        <taxon>Eukaryota</taxon>
        <taxon>Fungi</taxon>
        <taxon>Dikarya</taxon>
        <taxon>Ascomycota</taxon>
        <taxon>Pezizomycotina</taxon>
        <taxon>Sordariomycetes</taxon>
        <taxon>Hypocreomycetidae</taxon>
        <taxon>Hypocreales</taxon>
        <taxon>Clavicipitaceae</taxon>
        <taxon>Pochonia</taxon>
    </lineage>
</organism>
<dbReference type="RefSeq" id="XP_018146672.1">
    <property type="nucleotide sequence ID" value="XM_018293291.1"/>
</dbReference>
<dbReference type="GeneID" id="28857285"/>
<reference evidence="1 2" key="1">
    <citation type="journal article" date="2016" name="PLoS Pathog.">
        <title>Biosynthesis of antibiotic leucinostatins in bio-control fungus Purpureocillium lilacinum and their inhibition on phytophthora revealed by genome mining.</title>
        <authorList>
            <person name="Wang G."/>
            <person name="Liu Z."/>
            <person name="Lin R."/>
            <person name="Li E."/>
            <person name="Mao Z."/>
            <person name="Ling J."/>
            <person name="Yang Y."/>
            <person name="Yin W.B."/>
            <person name="Xie B."/>
        </authorList>
    </citation>
    <scope>NUCLEOTIDE SEQUENCE [LARGE SCALE GENOMIC DNA]</scope>
    <source>
        <strain evidence="1">170</strain>
    </source>
</reference>
<proteinExistence type="predicted"/>
<dbReference type="AlphaFoldDB" id="A0A179FWU9"/>
<dbReference type="KEGG" id="pchm:VFPPC_15538"/>